<reference evidence="1" key="1">
    <citation type="submission" date="2018-05" db="EMBL/GenBank/DDBJ databases">
        <authorList>
            <person name="Lanie J.A."/>
            <person name="Ng W.-L."/>
            <person name="Kazmierczak K.M."/>
            <person name="Andrzejewski T.M."/>
            <person name="Davidsen T.M."/>
            <person name="Wayne K.J."/>
            <person name="Tettelin H."/>
            <person name="Glass J.I."/>
            <person name="Rusch D."/>
            <person name="Podicherti R."/>
            <person name="Tsui H.-C.T."/>
            <person name="Winkler M.E."/>
        </authorList>
    </citation>
    <scope>NUCLEOTIDE SEQUENCE</scope>
</reference>
<feature type="non-terminal residue" evidence="1">
    <location>
        <position position="157"/>
    </location>
</feature>
<accession>A0A382AHI8</accession>
<evidence type="ECO:0000313" key="1">
    <source>
        <dbReference type="EMBL" id="SVB00443.1"/>
    </source>
</evidence>
<gene>
    <name evidence="1" type="ORF">METZ01_LOCUS153297</name>
</gene>
<protein>
    <recommendedName>
        <fullName evidence="2">LNR domain-containing protein</fullName>
    </recommendedName>
</protein>
<sequence length="157" mass="17345">MNTMKDSTNNNDFIIQTRVNTMKKIINTLKHSIYNNDFKTNTGGNKMSRFHKLYIITLQVLLLSGLFAAKDYVNPTESTRNGCAEGQSEDCAGNCFPDSVFDAFQGDGSCDGSDAPYGLNLACNEWNYDDGDCDDCDGVVEGDTDPIPYWYDIDGDG</sequence>
<organism evidence="1">
    <name type="scientific">marine metagenome</name>
    <dbReference type="NCBI Taxonomy" id="408172"/>
    <lineage>
        <taxon>unclassified sequences</taxon>
        <taxon>metagenomes</taxon>
        <taxon>ecological metagenomes</taxon>
    </lineage>
</organism>
<evidence type="ECO:0008006" key="2">
    <source>
        <dbReference type="Google" id="ProtNLM"/>
    </source>
</evidence>
<dbReference type="EMBL" id="UINC01025238">
    <property type="protein sequence ID" value="SVB00443.1"/>
    <property type="molecule type" value="Genomic_DNA"/>
</dbReference>
<dbReference type="AlphaFoldDB" id="A0A382AHI8"/>
<name>A0A382AHI8_9ZZZZ</name>
<proteinExistence type="predicted"/>